<name>M1XKE4_NATM8</name>
<proteinExistence type="predicted"/>
<dbReference type="KEGG" id="nmo:Nmlp_1544"/>
<dbReference type="RefSeq" id="WP_015408587.1">
    <property type="nucleotide sequence ID" value="NC_020388.1"/>
</dbReference>
<dbReference type="AlphaFoldDB" id="M1XKE4"/>
<dbReference type="HOGENOM" id="CLU_2490550_0_0_2"/>
<evidence type="ECO:0000313" key="2">
    <source>
        <dbReference type="Proteomes" id="UP000011867"/>
    </source>
</evidence>
<dbReference type="EMBL" id="HF582854">
    <property type="protein sequence ID" value="CCQ35744.1"/>
    <property type="molecule type" value="Genomic_DNA"/>
</dbReference>
<dbReference type="GeneID" id="14650768"/>
<dbReference type="eggNOG" id="arCOG03828">
    <property type="taxonomic scope" value="Archaea"/>
</dbReference>
<reference evidence="1 2" key="1">
    <citation type="journal article" date="2013" name="Genome Announc.">
        <title>Genome of the haloarchaeon Natronomonas moolapensis, a neutrophilic member of a previously haloalkaliphilic genus.</title>
        <authorList>
            <person name="Dyall-Smith M.L."/>
            <person name="Pfeiffer F."/>
            <person name="Oberwinkler T."/>
            <person name="Klee K."/>
            <person name="Rampp M."/>
            <person name="Palm P."/>
            <person name="Gross K."/>
            <person name="Schuster S.C."/>
            <person name="Oesterhelt D."/>
        </authorList>
    </citation>
    <scope>NUCLEOTIDE SEQUENCE [LARGE SCALE GENOMIC DNA]</scope>
    <source>
        <strain evidence="2">DSM 18674 / JCM 14361 / 8.8.11</strain>
    </source>
</reference>
<evidence type="ECO:0000313" key="1">
    <source>
        <dbReference type="EMBL" id="CCQ35744.1"/>
    </source>
</evidence>
<gene>
    <name evidence="1" type="ordered locus">Nmlp_1544</name>
</gene>
<organism evidence="1 2">
    <name type="scientific">Natronomonas moolapensis (strain DSM 18674 / CECT 7526 / JCM 14361 / 8.8.11)</name>
    <dbReference type="NCBI Taxonomy" id="268739"/>
    <lineage>
        <taxon>Archaea</taxon>
        <taxon>Methanobacteriati</taxon>
        <taxon>Methanobacteriota</taxon>
        <taxon>Stenosarchaea group</taxon>
        <taxon>Halobacteria</taxon>
        <taxon>Halobacteriales</taxon>
        <taxon>Natronomonadaceae</taxon>
        <taxon>Natronomonas</taxon>
    </lineage>
</organism>
<accession>M1XKE4</accession>
<sequence>MTDLVEAALRTEATDVAAAGPTTEAEWVTADPGAGVGRRLSIRLHYVALPKLAAYGVVEYELADGFDARKNVTPPDAPAGGVPTRP</sequence>
<keyword evidence="2" id="KW-1185">Reference proteome</keyword>
<dbReference type="Proteomes" id="UP000011867">
    <property type="component" value="Chromosome"/>
</dbReference>
<protein>
    <submittedName>
        <fullName evidence="1">Uncharacterized protein</fullName>
    </submittedName>
</protein>